<reference evidence="2" key="1">
    <citation type="submission" date="2022-11" db="EMBL/GenBank/DDBJ databases">
        <title>Minimal conservation of predation-associated metabolite biosynthetic gene clusters underscores biosynthetic potential of Myxococcota including descriptions for ten novel species: Archangium lansinium sp. nov., Myxococcus landrumus sp. nov., Nannocystis bai.</title>
        <authorList>
            <person name="Ahearne A."/>
            <person name="Stevens C."/>
            <person name="Dowd S."/>
        </authorList>
    </citation>
    <scope>NUCLEOTIDE SEQUENCE</scope>
    <source>
        <strain evidence="2">Fl3</strain>
    </source>
</reference>
<feature type="region of interest" description="Disordered" evidence="1">
    <location>
        <begin position="98"/>
        <end position="124"/>
    </location>
</feature>
<feature type="compositionally biased region" description="Pro residues" evidence="1">
    <location>
        <begin position="109"/>
        <end position="124"/>
    </location>
</feature>
<evidence type="ECO:0000313" key="3">
    <source>
        <dbReference type="Proteomes" id="UP001164459"/>
    </source>
</evidence>
<accession>A0ABY7HAF1</accession>
<keyword evidence="3" id="KW-1185">Reference proteome</keyword>
<protein>
    <recommendedName>
        <fullName evidence="4">GIY-YIG domain-containing protein</fullName>
    </recommendedName>
</protein>
<sequence>MLDSHHLTASTLLDYAGVHVVYWRLDPNGQPVHRVCDCVTWWEQRVYEHIDGPLAASGKPVKPKGSHNKARALPDAQMDALAPVCEKMKLVGPTVAYPAQGKPTAKEQTPPPPYVPKGAPQSPPQVRPHIGEPMLSALRDGLPQTHGIYWLSTPCEYPIHVYVGSADDVRSRLLYQDHPKARMVLEAPRPTVGTWALDMSRAELPPGRDPGEVCACLTFAEQVIMDEILGKSPEWAPPNMQSLVPGQVVLNSGRAMAKERMNDPSMMSMCYPVLGSLELRWPPPGSCPFQAPQAGPPARQGQQQGRPPGQGWPPAETLLCRAPEQAASAGECGP</sequence>
<dbReference type="Proteomes" id="UP001164459">
    <property type="component" value="Chromosome"/>
</dbReference>
<dbReference type="RefSeq" id="WP_269038449.1">
    <property type="nucleotide sequence ID" value="NZ_CP114040.1"/>
</dbReference>
<proteinExistence type="predicted"/>
<gene>
    <name evidence="2" type="ORF">O0S08_08080</name>
</gene>
<evidence type="ECO:0000313" key="2">
    <source>
        <dbReference type="EMBL" id="WAS96108.1"/>
    </source>
</evidence>
<organism evidence="2 3">
    <name type="scientific">Nannocystis punicea</name>
    <dbReference type="NCBI Taxonomy" id="2995304"/>
    <lineage>
        <taxon>Bacteria</taxon>
        <taxon>Pseudomonadati</taxon>
        <taxon>Myxococcota</taxon>
        <taxon>Polyangia</taxon>
        <taxon>Nannocystales</taxon>
        <taxon>Nannocystaceae</taxon>
        <taxon>Nannocystis</taxon>
    </lineage>
</organism>
<evidence type="ECO:0000256" key="1">
    <source>
        <dbReference type="SAM" id="MobiDB-lite"/>
    </source>
</evidence>
<evidence type="ECO:0008006" key="4">
    <source>
        <dbReference type="Google" id="ProtNLM"/>
    </source>
</evidence>
<dbReference type="EMBL" id="CP114040">
    <property type="protein sequence ID" value="WAS96108.1"/>
    <property type="molecule type" value="Genomic_DNA"/>
</dbReference>
<name>A0ABY7HAF1_9BACT</name>
<feature type="region of interest" description="Disordered" evidence="1">
    <location>
        <begin position="284"/>
        <end position="317"/>
    </location>
</feature>
<feature type="compositionally biased region" description="Low complexity" evidence="1">
    <location>
        <begin position="290"/>
        <end position="315"/>
    </location>
</feature>